<dbReference type="SUPFAM" id="SSF49879">
    <property type="entry name" value="SMAD/FHA domain"/>
    <property type="match status" value="2"/>
</dbReference>
<feature type="domain" description="FHA" evidence="2">
    <location>
        <begin position="29"/>
        <end position="78"/>
    </location>
</feature>
<gene>
    <name evidence="3" type="ORF">FHR99_002574</name>
</gene>
<dbReference type="RefSeq" id="WP_183411092.1">
    <property type="nucleotide sequence ID" value="NZ_JACHWY010000003.1"/>
</dbReference>
<evidence type="ECO:0000256" key="1">
    <source>
        <dbReference type="SAM" id="MobiDB-lite"/>
    </source>
</evidence>
<sequence>MTEGARAVSAWGLRPHQADADVISLTNEFTVGRERQCNLVLTEPHVSRKHATFLVKEDKLYLQDTGSANGTFVNGQRITVTVLKPGDLVRFDSMDYEVVQKAISEKSLSQRPIAQKSMPQKPSAQKPTARKPVAQANAGAAVKGVAAKPAPAKAPPATFSSRGEGVVIVNRSLREEAPQTRGPVASLVVSGGLVAGQRFTLNDGLTSIGREADCDITLNTRAVSSRHAEIECVNGGWLLRDCDSSNGTQHNGQRVTEAHLSDGDQLVFGDVELVFGLSPSA</sequence>
<dbReference type="PANTHER" id="PTHR23308">
    <property type="entry name" value="NUCLEAR INHIBITOR OF PROTEIN PHOSPHATASE-1"/>
    <property type="match status" value="1"/>
</dbReference>
<dbReference type="Pfam" id="PF00498">
    <property type="entry name" value="FHA"/>
    <property type="match status" value="2"/>
</dbReference>
<dbReference type="PROSITE" id="PS50006">
    <property type="entry name" value="FHA_DOMAIN"/>
    <property type="match status" value="2"/>
</dbReference>
<evidence type="ECO:0000259" key="2">
    <source>
        <dbReference type="PROSITE" id="PS50006"/>
    </source>
</evidence>
<dbReference type="Proteomes" id="UP000537130">
    <property type="component" value="Unassembled WGS sequence"/>
</dbReference>
<keyword evidence="4" id="KW-1185">Reference proteome</keyword>
<protein>
    <submittedName>
        <fullName evidence="3">PSer/pThr/pTyr-binding forkhead associated (FHA) protein</fullName>
    </submittedName>
</protein>
<comment type="caution">
    <text evidence="3">The sequence shown here is derived from an EMBL/GenBank/DDBJ whole genome shotgun (WGS) entry which is preliminary data.</text>
</comment>
<dbReference type="InterPro" id="IPR050923">
    <property type="entry name" value="Cell_Proc_Reg/RNA_Proc"/>
</dbReference>
<dbReference type="Gene3D" id="2.60.200.20">
    <property type="match status" value="2"/>
</dbReference>
<evidence type="ECO:0000313" key="3">
    <source>
        <dbReference type="EMBL" id="MBB3048300.1"/>
    </source>
</evidence>
<dbReference type="InterPro" id="IPR008984">
    <property type="entry name" value="SMAD_FHA_dom_sf"/>
</dbReference>
<accession>A0A7W4W6M6</accession>
<reference evidence="3 4" key="1">
    <citation type="submission" date="2020-08" db="EMBL/GenBank/DDBJ databases">
        <title>Genomic Encyclopedia of Type Strains, Phase III (KMG-III): the genomes of soil and plant-associated and newly described type strains.</title>
        <authorList>
            <person name="Whitman W."/>
        </authorList>
    </citation>
    <scope>NUCLEOTIDE SEQUENCE [LARGE SCALE GENOMIC DNA]</scope>
    <source>
        <strain evidence="3 4">CECT 8654</strain>
    </source>
</reference>
<evidence type="ECO:0000313" key="4">
    <source>
        <dbReference type="Proteomes" id="UP000537130"/>
    </source>
</evidence>
<feature type="region of interest" description="Disordered" evidence="1">
    <location>
        <begin position="109"/>
        <end position="137"/>
    </location>
</feature>
<dbReference type="InterPro" id="IPR000253">
    <property type="entry name" value="FHA_dom"/>
</dbReference>
<dbReference type="CDD" id="cd00060">
    <property type="entry name" value="FHA"/>
    <property type="match status" value="2"/>
</dbReference>
<name>A0A7W4W6M6_9GAMM</name>
<organism evidence="3 4">
    <name type="scientific">Litorivivens lipolytica</name>
    <dbReference type="NCBI Taxonomy" id="1524264"/>
    <lineage>
        <taxon>Bacteria</taxon>
        <taxon>Pseudomonadati</taxon>
        <taxon>Pseudomonadota</taxon>
        <taxon>Gammaproteobacteria</taxon>
        <taxon>Litorivivens</taxon>
    </lineage>
</organism>
<dbReference type="AlphaFoldDB" id="A0A7W4W6M6"/>
<feature type="compositionally biased region" description="Polar residues" evidence="1">
    <location>
        <begin position="109"/>
        <end position="126"/>
    </location>
</feature>
<proteinExistence type="predicted"/>
<dbReference type="EMBL" id="JACHWY010000003">
    <property type="protein sequence ID" value="MBB3048300.1"/>
    <property type="molecule type" value="Genomic_DNA"/>
</dbReference>
<feature type="domain" description="FHA" evidence="2">
    <location>
        <begin position="206"/>
        <end position="255"/>
    </location>
</feature>
<dbReference type="SMART" id="SM00240">
    <property type="entry name" value="FHA"/>
    <property type="match status" value="2"/>
</dbReference>